<feature type="compositionally biased region" description="Basic and acidic residues" evidence="2">
    <location>
        <begin position="211"/>
        <end position="226"/>
    </location>
</feature>
<feature type="compositionally biased region" description="Basic and acidic residues" evidence="2">
    <location>
        <begin position="126"/>
        <end position="142"/>
    </location>
</feature>
<feature type="region of interest" description="Disordered" evidence="2">
    <location>
        <begin position="118"/>
        <end position="142"/>
    </location>
</feature>
<evidence type="ECO:0000313" key="3">
    <source>
        <dbReference type="EMBL" id="EGD79449.1"/>
    </source>
</evidence>
<organism evidence="4">
    <name type="scientific">Salpingoeca rosetta (strain ATCC 50818 / BSB-021)</name>
    <dbReference type="NCBI Taxonomy" id="946362"/>
    <lineage>
        <taxon>Eukaryota</taxon>
        <taxon>Choanoflagellata</taxon>
        <taxon>Craspedida</taxon>
        <taxon>Salpingoecidae</taxon>
        <taxon>Salpingoeca</taxon>
    </lineage>
</organism>
<evidence type="ECO:0000256" key="1">
    <source>
        <dbReference type="SAM" id="Coils"/>
    </source>
</evidence>
<dbReference type="RefSeq" id="XP_004988930.1">
    <property type="nucleotide sequence ID" value="XM_004988873.1"/>
</dbReference>
<dbReference type="EMBL" id="GL832986">
    <property type="protein sequence ID" value="EGD79449.1"/>
    <property type="molecule type" value="Genomic_DNA"/>
</dbReference>
<accession>F2UP94</accession>
<dbReference type="Proteomes" id="UP000007799">
    <property type="component" value="Unassembled WGS sequence"/>
</dbReference>
<feature type="coiled-coil region" evidence="1">
    <location>
        <begin position="477"/>
        <end position="511"/>
    </location>
</feature>
<feature type="compositionally biased region" description="Acidic residues" evidence="2">
    <location>
        <begin position="236"/>
        <end position="254"/>
    </location>
</feature>
<name>F2UP94_SALR5</name>
<evidence type="ECO:0000256" key="2">
    <source>
        <dbReference type="SAM" id="MobiDB-lite"/>
    </source>
</evidence>
<feature type="compositionally biased region" description="Basic and acidic residues" evidence="2">
    <location>
        <begin position="255"/>
        <end position="265"/>
    </location>
</feature>
<dbReference type="InParanoid" id="F2UP94"/>
<sequence>MEPPGPSTLSTSTHTRSPPAISVFEWATIAQHLLETQSQPASPGEELDDMPNRRHRHSNARALFNLMLTCRNLYNELPWAMPKWHLANLGLLVGCSEHWLKESFPAQGRAEANLALATDAPSASHGSERPQDQHQQRMQAHSDTDHQVQVWLERRFLAYSWLGMTWSSTCPYLQSRIMLSPEAFWADFSRYGRVAFKSLAAMHDWAPPRDLEEEQRQLPRRQEGHGHPQQQRAGDDNGDGDGGDDGDGSGDNDGDDNRVDGGRTHDLTRSWPAAFTLEATIHSSADATRLAELRGAFSNVSCLRMILQVRSPGLRLRIHQADTVHVNLIIISGRDSTVFEELSDISHIIINRATPLHIQRMRNVRMCTVRRSFIRDFSQLSSLQHLALRKCPFTLSDLAALAVPPRLEFSGCTSGVSVLTQQHWPTTAFSNASIEQVQHVLATGLSPTLDAIWQMEERRQRRREYMRRYRQRAYEERRWLQAHNQRLRQELEQQQQELQQMRLLRQQLELEASASSHNLSDT</sequence>
<feature type="region of interest" description="Disordered" evidence="2">
    <location>
        <begin position="211"/>
        <end position="265"/>
    </location>
</feature>
<dbReference type="GeneID" id="16069472"/>
<proteinExistence type="predicted"/>
<keyword evidence="1" id="KW-0175">Coiled coil</keyword>
<reference evidence="3" key="1">
    <citation type="submission" date="2009-08" db="EMBL/GenBank/DDBJ databases">
        <title>Annotation of Salpingoeca rosetta.</title>
        <authorList>
            <consortium name="The Broad Institute Genome Sequencing Platform"/>
            <person name="Russ C."/>
            <person name="Cuomo C."/>
            <person name="Burger G."/>
            <person name="Gray M.W."/>
            <person name="Holland P.W.H."/>
            <person name="King N."/>
            <person name="Lang F.B.F."/>
            <person name="Roger A.J."/>
            <person name="Ruiz-Trillo I."/>
            <person name="Young S.K."/>
            <person name="Zeng Q."/>
            <person name="Gargeya S."/>
            <person name="Alvarado L."/>
            <person name="Berlin A."/>
            <person name="Chapman S.B."/>
            <person name="Chen Z."/>
            <person name="Freedman E."/>
            <person name="Gellesch M."/>
            <person name="Goldberg J."/>
            <person name="Griggs A."/>
            <person name="Gujja S."/>
            <person name="Heilman E."/>
            <person name="Heiman D."/>
            <person name="Howarth C."/>
            <person name="Mehta T."/>
            <person name="Neiman D."/>
            <person name="Pearson M."/>
            <person name="Roberts A."/>
            <person name="Saif S."/>
            <person name="Shea T."/>
            <person name="Shenoy N."/>
            <person name="Sisk P."/>
            <person name="Stolte C."/>
            <person name="Sykes S."/>
            <person name="White J."/>
            <person name="Yandava C."/>
            <person name="Haas B."/>
            <person name="Nusbaum C."/>
            <person name="Birren B."/>
        </authorList>
    </citation>
    <scope>NUCLEOTIDE SEQUENCE [LARGE SCALE GENOMIC DNA]</scope>
    <source>
        <strain evidence="3">ATCC 50818</strain>
    </source>
</reference>
<keyword evidence="4" id="KW-1185">Reference proteome</keyword>
<gene>
    <name evidence="3" type="ORF">PTSG_10015</name>
</gene>
<dbReference type="KEGG" id="sre:PTSG_10015"/>
<protein>
    <submittedName>
        <fullName evidence="3">Uncharacterized protein</fullName>
    </submittedName>
</protein>
<evidence type="ECO:0000313" key="4">
    <source>
        <dbReference type="Proteomes" id="UP000007799"/>
    </source>
</evidence>
<dbReference type="AlphaFoldDB" id="F2UP94"/>